<dbReference type="InterPro" id="IPR033116">
    <property type="entry name" value="TRYPSIN_SER"/>
</dbReference>
<accession>A0A443RVX0</accession>
<dbReference type="InterPro" id="IPR009003">
    <property type="entry name" value="Peptidase_S1_PA"/>
</dbReference>
<protein>
    <submittedName>
        <fullName evidence="11">Trypsin-1-like protein</fullName>
    </submittedName>
</protein>
<dbReference type="CDD" id="cd00190">
    <property type="entry name" value="Tryp_SPc"/>
    <property type="match status" value="1"/>
</dbReference>
<keyword evidence="7" id="KW-0865">Zymogen</keyword>
<evidence type="ECO:0000256" key="4">
    <source>
        <dbReference type="ARBA" id="ARBA00022729"/>
    </source>
</evidence>
<evidence type="ECO:0000256" key="8">
    <source>
        <dbReference type="ARBA" id="ARBA00023157"/>
    </source>
</evidence>
<dbReference type="PROSITE" id="PS00134">
    <property type="entry name" value="TRYPSIN_HIS"/>
    <property type="match status" value="1"/>
</dbReference>
<gene>
    <name evidence="11" type="ORF">B4U80_08741</name>
</gene>
<evidence type="ECO:0000313" key="12">
    <source>
        <dbReference type="Proteomes" id="UP000288716"/>
    </source>
</evidence>
<dbReference type="GO" id="GO:0006508">
    <property type="term" value="P:proteolysis"/>
    <property type="evidence" value="ECO:0007669"/>
    <property type="project" value="UniProtKB-KW"/>
</dbReference>
<dbReference type="Gene3D" id="2.40.10.10">
    <property type="entry name" value="Trypsin-like serine proteases"/>
    <property type="match status" value="1"/>
</dbReference>
<keyword evidence="12" id="KW-1185">Reference proteome</keyword>
<dbReference type="AlphaFoldDB" id="A0A443RVX0"/>
<dbReference type="InterPro" id="IPR001314">
    <property type="entry name" value="Peptidase_S1A"/>
</dbReference>
<evidence type="ECO:0000256" key="3">
    <source>
        <dbReference type="ARBA" id="ARBA00022670"/>
    </source>
</evidence>
<keyword evidence="2" id="KW-0964">Secreted</keyword>
<dbReference type="PANTHER" id="PTHR24252">
    <property type="entry name" value="ACROSIN-RELATED"/>
    <property type="match status" value="1"/>
</dbReference>
<dbReference type="GO" id="GO:0005576">
    <property type="term" value="C:extracellular region"/>
    <property type="evidence" value="ECO:0007669"/>
    <property type="project" value="UniProtKB-SubCell"/>
</dbReference>
<evidence type="ECO:0000256" key="1">
    <source>
        <dbReference type="ARBA" id="ARBA00004613"/>
    </source>
</evidence>
<dbReference type="OrthoDB" id="6515277at2759"/>
<keyword evidence="5 9" id="KW-0378">Hydrolase</keyword>
<keyword evidence="4" id="KW-0732">Signal</keyword>
<evidence type="ECO:0000256" key="6">
    <source>
        <dbReference type="ARBA" id="ARBA00022825"/>
    </source>
</evidence>
<dbReference type="InterPro" id="IPR018114">
    <property type="entry name" value="TRYPSIN_HIS"/>
</dbReference>
<dbReference type="SUPFAM" id="SSF50494">
    <property type="entry name" value="Trypsin-like serine proteases"/>
    <property type="match status" value="1"/>
</dbReference>
<dbReference type="EMBL" id="NCKV01026834">
    <property type="protein sequence ID" value="RWS19390.1"/>
    <property type="molecule type" value="Genomic_DNA"/>
</dbReference>
<evidence type="ECO:0000256" key="7">
    <source>
        <dbReference type="ARBA" id="ARBA00023145"/>
    </source>
</evidence>
<keyword evidence="6 9" id="KW-0720">Serine protease</keyword>
<evidence type="ECO:0000256" key="9">
    <source>
        <dbReference type="RuleBase" id="RU363034"/>
    </source>
</evidence>
<dbReference type="VEuPathDB" id="VectorBase:LDEU012650"/>
<comment type="caution">
    <text evidence="11">The sequence shown here is derived from an EMBL/GenBank/DDBJ whole genome shotgun (WGS) entry which is preliminary data.</text>
</comment>
<feature type="non-terminal residue" evidence="11">
    <location>
        <position position="1"/>
    </location>
</feature>
<dbReference type="STRING" id="299467.A0A443RVX0"/>
<dbReference type="PROSITE" id="PS50240">
    <property type="entry name" value="TRYPSIN_DOM"/>
    <property type="match status" value="1"/>
</dbReference>
<reference evidence="11 12" key="1">
    <citation type="journal article" date="2018" name="Gigascience">
        <title>Genomes of trombidid mites reveal novel predicted allergens and laterally-transferred genes associated with secondary metabolism.</title>
        <authorList>
            <person name="Dong X."/>
            <person name="Chaisiri K."/>
            <person name="Xia D."/>
            <person name="Armstrong S.D."/>
            <person name="Fang Y."/>
            <person name="Donnelly M.J."/>
            <person name="Kadowaki T."/>
            <person name="McGarry J.W."/>
            <person name="Darby A.C."/>
            <person name="Makepeace B.L."/>
        </authorList>
    </citation>
    <scope>NUCLEOTIDE SEQUENCE [LARGE SCALE GENOMIC DNA]</scope>
    <source>
        <strain evidence="11">UoL-UT</strain>
    </source>
</reference>
<dbReference type="PANTHER" id="PTHR24252:SF7">
    <property type="entry name" value="HYALIN"/>
    <property type="match status" value="1"/>
</dbReference>
<proteinExistence type="predicted"/>
<dbReference type="Pfam" id="PF00089">
    <property type="entry name" value="Trypsin"/>
    <property type="match status" value="1"/>
</dbReference>
<comment type="subcellular location">
    <subcellularLocation>
        <location evidence="1">Secreted</location>
    </subcellularLocation>
</comment>
<dbReference type="FunFam" id="2.40.10.10:FF:000146">
    <property type="entry name" value="Serine protease 53"/>
    <property type="match status" value="1"/>
</dbReference>
<keyword evidence="8" id="KW-1015">Disulfide bond</keyword>
<dbReference type="SMART" id="SM00020">
    <property type="entry name" value="Tryp_SPc"/>
    <property type="match status" value="1"/>
</dbReference>
<dbReference type="GO" id="GO:0004252">
    <property type="term" value="F:serine-type endopeptidase activity"/>
    <property type="evidence" value="ECO:0007669"/>
    <property type="project" value="InterPro"/>
</dbReference>
<feature type="domain" description="Peptidase S1" evidence="10">
    <location>
        <begin position="10"/>
        <end position="238"/>
    </location>
</feature>
<sequence>CGKERVSSRIFGGQRVPDGKYPWMALLNLILPNGETARCGGSLINDRYILTAAHCLPHGLRQITVTLGINKATEDRERRKVKFYTKHTMYNSKTTENDIALVQLAEPVQFTPKIQPICLPPQDMLKFGPLVIAGWGSTNRNGSGVSQYLLEATIREYDFDECNSEMGHQLNRNSQFCAGEVGKNSCSGDSGGPVMSYAHGRYHVVGLISYRLGKCGDSRKSVRTRVSYFLDWIKRNTPDANYCRL</sequence>
<organism evidence="11 12">
    <name type="scientific">Leptotrombidium deliense</name>
    <dbReference type="NCBI Taxonomy" id="299467"/>
    <lineage>
        <taxon>Eukaryota</taxon>
        <taxon>Metazoa</taxon>
        <taxon>Ecdysozoa</taxon>
        <taxon>Arthropoda</taxon>
        <taxon>Chelicerata</taxon>
        <taxon>Arachnida</taxon>
        <taxon>Acari</taxon>
        <taxon>Acariformes</taxon>
        <taxon>Trombidiformes</taxon>
        <taxon>Prostigmata</taxon>
        <taxon>Anystina</taxon>
        <taxon>Parasitengona</taxon>
        <taxon>Trombiculoidea</taxon>
        <taxon>Trombiculidae</taxon>
        <taxon>Leptotrombidium</taxon>
    </lineage>
</organism>
<evidence type="ECO:0000313" key="11">
    <source>
        <dbReference type="EMBL" id="RWS19390.1"/>
    </source>
</evidence>
<evidence type="ECO:0000256" key="5">
    <source>
        <dbReference type="ARBA" id="ARBA00022801"/>
    </source>
</evidence>
<keyword evidence="3 9" id="KW-0645">Protease</keyword>
<dbReference type="InterPro" id="IPR001254">
    <property type="entry name" value="Trypsin_dom"/>
</dbReference>
<dbReference type="PROSITE" id="PS00135">
    <property type="entry name" value="TRYPSIN_SER"/>
    <property type="match status" value="1"/>
</dbReference>
<dbReference type="PRINTS" id="PR00722">
    <property type="entry name" value="CHYMOTRYPSIN"/>
</dbReference>
<evidence type="ECO:0000256" key="2">
    <source>
        <dbReference type="ARBA" id="ARBA00022525"/>
    </source>
</evidence>
<dbReference type="Proteomes" id="UP000288716">
    <property type="component" value="Unassembled WGS sequence"/>
</dbReference>
<dbReference type="InterPro" id="IPR043504">
    <property type="entry name" value="Peptidase_S1_PA_chymotrypsin"/>
</dbReference>
<name>A0A443RVX0_9ACAR</name>
<evidence type="ECO:0000259" key="10">
    <source>
        <dbReference type="PROSITE" id="PS50240"/>
    </source>
</evidence>